<evidence type="ECO:0000256" key="7">
    <source>
        <dbReference type="ARBA" id="ARBA00022840"/>
    </source>
</evidence>
<dbReference type="InterPro" id="IPR033762">
    <property type="entry name" value="MCM_OB"/>
</dbReference>
<feature type="domain" description="MCM C-terminal AAA(+) ATPase" evidence="14">
    <location>
        <begin position="371"/>
        <end position="577"/>
    </location>
</feature>
<keyword evidence="9" id="KW-0539">Nucleus</keyword>
<dbReference type="InterPro" id="IPR031327">
    <property type="entry name" value="MCM"/>
</dbReference>
<proteinExistence type="inferred from homology"/>
<dbReference type="InterPro" id="IPR041562">
    <property type="entry name" value="MCM_lid"/>
</dbReference>
<dbReference type="InterPro" id="IPR041024">
    <property type="entry name" value="Mcm6_C"/>
</dbReference>
<keyword evidence="3 13" id="KW-0235">DNA replication</keyword>
<dbReference type="Gene3D" id="3.40.50.300">
    <property type="entry name" value="P-loop containing nucleotide triphosphate hydrolases"/>
    <property type="match status" value="1"/>
</dbReference>
<evidence type="ECO:0000256" key="12">
    <source>
        <dbReference type="RuleBase" id="RU004070"/>
    </source>
</evidence>
<dbReference type="SUPFAM" id="SSF52540">
    <property type="entry name" value="P-loop containing nucleoside triphosphate hydrolases"/>
    <property type="match status" value="1"/>
</dbReference>
<dbReference type="InterPro" id="IPR001208">
    <property type="entry name" value="MCM_dom"/>
</dbReference>
<dbReference type="PRINTS" id="PR01662">
    <property type="entry name" value="MCMPROTEIN6"/>
</dbReference>
<dbReference type="EC" id="3.6.4.12" evidence="13"/>
<keyword evidence="4 12" id="KW-0547">Nucleotide-binding</keyword>
<feature type="non-terminal residue" evidence="15">
    <location>
        <position position="1"/>
    </location>
</feature>
<dbReference type="Pfam" id="PF00493">
    <property type="entry name" value="MCM"/>
    <property type="match status" value="1"/>
</dbReference>
<evidence type="ECO:0000256" key="6">
    <source>
        <dbReference type="ARBA" id="ARBA00022806"/>
    </source>
</evidence>
<evidence type="ECO:0000259" key="14">
    <source>
        <dbReference type="PROSITE" id="PS50051"/>
    </source>
</evidence>
<dbReference type="CDD" id="cd17757">
    <property type="entry name" value="MCM6"/>
    <property type="match status" value="1"/>
</dbReference>
<evidence type="ECO:0000256" key="1">
    <source>
        <dbReference type="ARBA" id="ARBA00004123"/>
    </source>
</evidence>
<dbReference type="SUPFAM" id="SSF50249">
    <property type="entry name" value="Nucleic acid-binding proteins"/>
    <property type="match status" value="1"/>
</dbReference>
<evidence type="ECO:0000256" key="11">
    <source>
        <dbReference type="ARBA" id="ARBA00048432"/>
    </source>
</evidence>
<dbReference type="Pfam" id="PF14551">
    <property type="entry name" value="MCM_N"/>
    <property type="match status" value="1"/>
</dbReference>
<comment type="subcellular location">
    <subcellularLocation>
        <location evidence="1 13">Nucleus</location>
    </subcellularLocation>
</comment>
<evidence type="ECO:0000256" key="9">
    <source>
        <dbReference type="ARBA" id="ARBA00023242"/>
    </source>
</evidence>
<comment type="caution">
    <text evidence="15">The sequence shown here is derived from an EMBL/GenBank/DDBJ whole genome shotgun (WGS) entry which is preliminary data.</text>
</comment>
<dbReference type="Gene3D" id="1.20.58.870">
    <property type="match status" value="1"/>
</dbReference>
<organism evidence="15 16">
    <name type="scientific">Fragariocoptes setiger</name>
    <dbReference type="NCBI Taxonomy" id="1670756"/>
    <lineage>
        <taxon>Eukaryota</taxon>
        <taxon>Metazoa</taxon>
        <taxon>Ecdysozoa</taxon>
        <taxon>Arthropoda</taxon>
        <taxon>Chelicerata</taxon>
        <taxon>Arachnida</taxon>
        <taxon>Acari</taxon>
        <taxon>Acariformes</taxon>
        <taxon>Trombidiformes</taxon>
        <taxon>Prostigmata</taxon>
        <taxon>Eupodina</taxon>
        <taxon>Eriophyoidea</taxon>
        <taxon>Phytoptidae</taxon>
        <taxon>Fragariocoptes</taxon>
    </lineage>
</organism>
<protein>
    <recommendedName>
        <fullName evidence="13">DNA replication licensing factor MCM6</fullName>
        <ecNumber evidence="13">3.6.4.12</ecNumber>
    </recommendedName>
</protein>
<evidence type="ECO:0000313" key="16">
    <source>
        <dbReference type="Proteomes" id="UP000825002"/>
    </source>
</evidence>
<sequence length="848" mass="95845">MDVAQGNFGSRAKDRDELALQVERLFKTFLNECMPDNLDDSMRDAEPQADQTPKYGDEALKLLNNERNTLFVDFKDVEMYEQDLANNIIQDFYRLYPYLCRALASFVREERIRQAESFNEFEREQVLKDLSRPQIKNKDYYIGFYNFAERQKIRELSCSKIGQLTRVTGQVVRTHSVHPELIVGCFKCKDCQKEILTQQQFRYTQPSICTNEHCANRTRFSLMLDKSRFTDFQKLRIQETQTELPRGCIPRSFDVIVRGADQVECIQPGDQCDFIGTLVAVPDVGQMMSGSFGTVSTELSGESGVTGLKSLGVKEMTHSLAFLANACIIEGQTLPAMNTDPNYRDNYVASTADFTDQEMKKIEKMSKDKNLLDNLGKSLFSSVYGSEDVKRGIILQLLGGVPKTTPDGSTLRGDINICLVGDPSTAKSQFLKVVADFAPMRAVYTSGKASTASGLTAAVVRDNDGGFVIEAGALMLADRGICCIDEFDKMDQKDQVAIHEAMEQQTISITKAGVKATLNARASILAAANPIGSKYDSSKDLRSNLSFSLPIMSRFDLFFTLVDPHDEATDRAIASRIVDMHLSYANSSNVRQDMVYSFDDIRLYLKFARKYYPRIPVNSEPVFVEEYVRMRSATTRTKTSWRITVRQLESLIRLSEAMARAHCSDVIKPEYIKMAARLIEQTIVRVGQSEVDLSGDKLPADSQDVQASQGIYEGETESQSLGASQPTQQASFRISLEEYRDIAEVFIRKLRAVCEQEDLETPGVRRSELIDWYLNQCFNQQEISTESELIRRKQLCEKVLERLVRIDRVLMEIREGGEIVDVDASHPVEENPMLIVNPLVEDEDFFNQ</sequence>
<keyword evidence="10 13" id="KW-0131">Cell cycle</keyword>
<comment type="catalytic activity">
    <reaction evidence="11">
        <text>ATP + H2O = ADP + phosphate + H(+)</text>
        <dbReference type="Rhea" id="RHEA:13065"/>
        <dbReference type="ChEBI" id="CHEBI:15377"/>
        <dbReference type="ChEBI" id="CHEBI:15378"/>
        <dbReference type="ChEBI" id="CHEBI:30616"/>
        <dbReference type="ChEBI" id="CHEBI:43474"/>
        <dbReference type="ChEBI" id="CHEBI:456216"/>
        <dbReference type="EC" id="3.6.4.12"/>
    </reaction>
    <physiologicalReaction direction="left-to-right" evidence="11">
        <dbReference type="Rhea" id="RHEA:13066"/>
    </physiologicalReaction>
</comment>
<dbReference type="InterPro" id="IPR027417">
    <property type="entry name" value="P-loop_NTPase"/>
</dbReference>
<evidence type="ECO:0000256" key="10">
    <source>
        <dbReference type="ARBA" id="ARBA00023306"/>
    </source>
</evidence>
<dbReference type="Gene3D" id="2.20.28.10">
    <property type="match status" value="1"/>
</dbReference>
<dbReference type="InterPro" id="IPR018525">
    <property type="entry name" value="MCM_CS"/>
</dbReference>
<dbReference type="Pfam" id="PF17207">
    <property type="entry name" value="MCM_OB"/>
    <property type="match status" value="1"/>
</dbReference>
<comment type="function">
    <text evidence="13">Acts as component of the MCM2-7 complex (MCM complex) which is the replicative helicase essential for 'once per cell cycle' DNA replication initiation and elongation in eukaryotic cells. The active ATPase sites in the MCM2-7 ring are formed through the interaction surfaces of two neighboring subunits such that a critical structure of a conserved arginine finger motif is provided in trans relative to the ATP-binding site of the Walker A box of the adjacent subunit. The six ATPase active sites, however, are likely to contribute differentially to the complex helicase activity.</text>
</comment>
<dbReference type="InterPro" id="IPR027925">
    <property type="entry name" value="MCM_N"/>
</dbReference>
<keyword evidence="8 12" id="KW-0238">DNA-binding</keyword>
<dbReference type="PANTHER" id="PTHR11630:SF43">
    <property type="entry name" value="DNA REPLICATION LICENSING FACTOR MCM6"/>
    <property type="match status" value="1"/>
</dbReference>
<dbReference type="Gene3D" id="2.40.50.140">
    <property type="entry name" value="Nucleic acid-binding proteins"/>
    <property type="match status" value="1"/>
</dbReference>
<keyword evidence="5 13" id="KW-0378">Hydrolase</keyword>
<reference evidence="15 16" key="1">
    <citation type="submission" date="2020-10" db="EMBL/GenBank/DDBJ databases">
        <authorList>
            <person name="Klimov P.B."/>
            <person name="Dyachkov S.M."/>
            <person name="Chetverikov P.E."/>
        </authorList>
    </citation>
    <scope>NUCLEOTIDE SEQUENCE [LARGE SCALE GENOMIC DNA]</scope>
    <source>
        <strain evidence="15">BMOC 18-1129-001#AD2665</strain>
        <tissue evidence="15">Entire mites</tissue>
    </source>
</reference>
<dbReference type="PRINTS" id="PR01657">
    <property type="entry name" value="MCMFAMILY"/>
</dbReference>
<dbReference type="Pfam" id="PF17855">
    <property type="entry name" value="MCM_lid"/>
    <property type="match status" value="1"/>
</dbReference>
<keyword evidence="16" id="KW-1185">Reference proteome</keyword>
<gene>
    <name evidence="15" type="primary">MCM6</name>
    <name evidence="15" type="ORF">GZH46_01342</name>
</gene>
<evidence type="ECO:0000313" key="15">
    <source>
        <dbReference type="EMBL" id="KAG9510123.1"/>
    </source>
</evidence>
<dbReference type="Pfam" id="PF18263">
    <property type="entry name" value="WHD_MCM6"/>
    <property type="match status" value="1"/>
</dbReference>
<evidence type="ECO:0000256" key="5">
    <source>
        <dbReference type="ARBA" id="ARBA00022801"/>
    </source>
</evidence>
<comment type="similarity">
    <text evidence="2 12">Belongs to the MCM family.</text>
</comment>
<dbReference type="EMBL" id="JAIFTH010000227">
    <property type="protein sequence ID" value="KAG9510123.1"/>
    <property type="molecule type" value="Genomic_DNA"/>
</dbReference>
<accession>A0ABQ7S9L6</accession>
<evidence type="ECO:0000256" key="4">
    <source>
        <dbReference type="ARBA" id="ARBA00022741"/>
    </source>
</evidence>
<keyword evidence="7 12" id="KW-0067">ATP-binding</keyword>
<evidence type="ECO:0000256" key="8">
    <source>
        <dbReference type="ARBA" id="ARBA00023125"/>
    </source>
</evidence>
<evidence type="ECO:0000256" key="2">
    <source>
        <dbReference type="ARBA" id="ARBA00008010"/>
    </source>
</evidence>
<evidence type="ECO:0000256" key="13">
    <source>
        <dbReference type="RuleBase" id="RU368064"/>
    </source>
</evidence>
<dbReference type="PROSITE" id="PS50051">
    <property type="entry name" value="MCM_2"/>
    <property type="match status" value="1"/>
</dbReference>
<dbReference type="SMART" id="SM00350">
    <property type="entry name" value="MCM"/>
    <property type="match status" value="1"/>
</dbReference>
<comment type="subunit">
    <text evidence="13">Component of the MCM2-7 complex.</text>
</comment>
<dbReference type="PROSITE" id="PS00847">
    <property type="entry name" value="MCM_1"/>
    <property type="match status" value="1"/>
</dbReference>
<dbReference type="InterPro" id="IPR008049">
    <property type="entry name" value="MCM6"/>
</dbReference>
<dbReference type="Gene3D" id="3.30.1640.10">
    <property type="entry name" value="mini-chromosome maintenance (MCM) complex, chain A, domain 1"/>
    <property type="match status" value="1"/>
</dbReference>
<dbReference type="PANTHER" id="PTHR11630">
    <property type="entry name" value="DNA REPLICATION LICENSING FACTOR MCM FAMILY MEMBER"/>
    <property type="match status" value="1"/>
</dbReference>
<name>A0ABQ7S9L6_9ACAR</name>
<dbReference type="InterPro" id="IPR012340">
    <property type="entry name" value="NA-bd_OB-fold"/>
</dbReference>
<dbReference type="Proteomes" id="UP000825002">
    <property type="component" value="Unassembled WGS sequence"/>
</dbReference>
<keyword evidence="6 13" id="KW-0347">Helicase</keyword>
<evidence type="ECO:0000256" key="3">
    <source>
        <dbReference type="ARBA" id="ARBA00022705"/>
    </source>
</evidence>